<dbReference type="AlphaFoldDB" id="A0A9X3TY44"/>
<dbReference type="SUPFAM" id="SSF54427">
    <property type="entry name" value="NTF2-like"/>
    <property type="match status" value="1"/>
</dbReference>
<dbReference type="Proteomes" id="UP001141619">
    <property type="component" value="Unassembled WGS sequence"/>
</dbReference>
<evidence type="ECO:0000313" key="3">
    <source>
        <dbReference type="Proteomes" id="UP001141619"/>
    </source>
</evidence>
<comment type="caution">
    <text evidence="2">The sequence shown here is derived from an EMBL/GenBank/DDBJ whole genome shotgun (WGS) entry which is preliminary data.</text>
</comment>
<feature type="domain" description="SnoaL-like" evidence="1">
    <location>
        <begin position="8"/>
        <end position="132"/>
    </location>
</feature>
<evidence type="ECO:0000259" key="1">
    <source>
        <dbReference type="Pfam" id="PF13577"/>
    </source>
</evidence>
<organism evidence="2 3">
    <name type="scientific">Govanella unica</name>
    <dbReference type="NCBI Taxonomy" id="2975056"/>
    <lineage>
        <taxon>Bacteria</taxon>
        <taxon>Pseudomonadati</taxon>
        <taxon>Pseudomonadota</taxon>
        <taxon>Alphaproteobacteria</taxon>
        <taxon>Emcibacterales</taxon>
        <taxon>Govanellaceae</taxon>
        <taxon>Govanella</taxon>
    </lineage>
</organism>
<reference evidence="2" key="1">
    <citation type="submission" date="2022-08" db="EMBL/GenBank/DDBJ databases">
        <authorList>
            <person name="Vandamme P."/>
            <person name="Hettiarachchi A."/>
            <person name="Peeters C."/>
            <person name="Cnockaert M."/>
            <person name="Carlier A."/>
        </authorList>
    </citation>
    <scope>NUCLEOTIDE SEQUENCE</scope>
    <source>
        <strain evidence="2">LMG 31809</strain>
    </source>
</reference>
<dbReference type="InterPro" id="IPR037401">
    <property type="entry name" value="SnoaL-like"/>
</dbReference>
<dbReference type="InterPro" id="IPR032710">
    <property type="entry name" value="NTF2-like_dom_sf"/>
</dbReference>
<dbReference type="RefSeq" id="WP_274943209.1">
    <property type="nucleotide sequence ID" value="NZ_JANWOI010000002.1"/>
</dbReference>
<dbReference type="Gene3D" id="3.10.450.50">
    <property type="match status" value="1"/>
</dbReference>
<evidence type="ECO:0000313" key="2">
    <source>
        <dbReference type="EMBL" id="MDA5193507.1"/>
    </source>
</evidence>
<proteinExistence type="predicted"/>
<reference evidence="2" key="2">
    <citation type="journal article" date="2023" name="Syst. Appl. Microbiol.">
        <title>Govania unica gen. nov., sp. nov., a rare biosphere bacterium that represents a novel family in the class Alphaproteobacteria.</title>
        <authorList>
            <person name="Vandamme P."/>
            <person name="Peeters C."/>
            <person name="Hettiarachchi A."/>
            <person name="Cnockaert M."/>
            <person name="Carlier A."/>
        </authorList>
    </citation>
    <scope>NUCLEOTIDE SEQUENCE</scope>
    <source>
        <strain evidence="2">LMG 31809</strain>
    </source>
</reference>
<name>A0A9X3TY44_9PROT</name>
<dbReference type="EMBL" id="JANWOI010000002">
    <property type="protein sequence ID" value="MDA5193507.1"/>
    <property type="molecule type" value="Genomic_DNA"/>
</dbReference>
<gene>
    <name evidence="2" type="ORF">NYP16_06010</name>
</gene>
<sequence>MTDSRLAALADRIEIQDVLARYVRGVDRADEALLKSCYHTDAIEEHGSVYQGLAHRYFEAAIPRLQTSGPMAHYITSSHIDFIDADKAYVETYVLTFFRVRKNDKDYDTLTGGRYCDSFERRDGVWRIAYRKLSFDWNRDMEPNEGWCVGHFDWSHPAMHRGTKDKTDLSYSRF</sequence>
<accession>A0A9X3TY44</accession>
<keyword evidence="3" id="KW-1185">Reference proteome</keyword>
<protein>
    <submittedName>
        <fullName evidence="2">Nuclear transport factor 2 family protein</fullName>
    </submittedName>
</protein>
<dbReference type="Pfam" id="PF13577">
    <property type="entry name" value="SnoaL_4"/>
    <property type="match status" value="1"/>
</dbReference>
<dbReference type="CDD" id="cd00531">
    <property type="entry name" value="NTF2_like"/>
    <property type="match status" value="1"/>
</dbReference>